<accession>A0A164ZXT9</accession>
<dbReference type="EMBL" id="LNRQ01000004">
    <property type="protein sequence ID" value="KZM96586.1"/>
    <property type="molecule type" value="Genomic_DNA"/>
</dbReference>
<dbReference type="OMA" id="INTSSWW"/>
<dbReference type="InterPro" id="IPR012340">
    <property type="entry name" value="NA-bd_OB-fold"/>
</dbReference>
<comment type="similarity">
    <text evidence="1">Belongs to the replication factor A protein 1 family.</text>
</comment>
<dbReference type="Pfam" id="PF08646">
    <property type="entry name" value="Rep_fac-A_C"/>
    <property type="match status" value="1"/>
</dbReference>
<evidence type="ECO:0000256" key="6">
    <source>
        <dbReference type="SAM" id="MobiDB-lite"/>
    </source>
</evidence>
<comment type="caution">
    <text evidence="9">The sequence shown here is derived from an EMBL/GenBank/DDBJ whole genome shotgun (WGS) entry which is preliminary data.</text>
</comment>
<feature type="domain" description="Replication factor A C-terminal" evidence="8">
    <location>
        <begin position="295"/>
        <end position="416"/>
    </location>
</feature>
<evidence type="ECO:0000256" key="4">
    <source>
        <dbReference type="ARBA" id="ARBA00022833"/>
    </source>
</evidence>
<name>A0A164ZXT9_DAUCS</name>
<dbReference type="Gramene" id="KZM96586">
    <property type="protein sequence ID" value="KZM96586"/>
    <property type="gene ID" value="DCAR_016052"/>
</dbReference>
<dbReference type="Gene3D" id="2.40.50.140">
    <property type="entry name" value="Nucleic acid-binding proteins"/>
    <property type="match status" value="3"/>
</dbReference>
<dbReference type="SUPFAM" id="SSF50249">
    <property type="entry name" value="Nucleic acid-binding proteins"/>
    <property type="match status" value="3"/>
</dbReference>
<keyword evidence="5" id="KW-0238">DNA-binding</keyword>
<keyword evidence="3" id="KW-0863">Zinc-finger</keyword>
<keyword evidence="2" id="KW-0479">Metal-binding</keyword>
<feature type="compositionally biased region" description="Polar residues" evidence="6">
    <location>
        <begin position="463"/>
        <end position="473"/>
    </location>
</feature>
<dbReference type="Pfam" id="PF02721">
    <property type="entry name" value="DUF223"/>
    <property type="match status" value="1"/>
</dbReference>
<evidence type="ECO:0000259" key="8">
    <source>
        <dbReference type="Pfam" id="PF08646"/>
    </source>
</evidence>
<organism evidence="9">
    <name type="scientific">Daucus carota subsp. sativus</name>
    <name type="common">Carrot</name>
    <dbReference type="NCBI Taxonomy" id="79200"/>
    <lineage>
        <taxon>Eukaryota</taxon>
        <taxon>Viridiplantae</taxon>
        <taxon>Streptophyta</taxon>
        <taxon>Embryophyta</taxon>
        <taxon>Tracheophyta</taxon>
        <taxon>Spermatophyta</taxon>
        <taxon>Magnoliopsida</taxon>
        <taxon>eudicotyledons</taxon>
        <taxon>Gunneridae</taxon>
        <taxon>Pentapetalae</taxon>
        <taxon>asterids</taxon>
        <taxon>campanulids</taxon>
        <taxon>Apiales</taxon>
        <taxon>Apiaceae</taxon>
        <taxon>Apioideae</taxon>
        <taxon>Scandiceae</taxon>
        <taxon>Daucinae</taxon>
        <taxon>Daucus</taxon>
        <taxon>Daucus sect. Daucus</taxon>
    </lineage>
</organism>
<reference evidence="9" key="1">
    <citation type="journal article" date="2016" name="Nat. Genet.">
        <title>A high-quality carrot genome assembly provides new insights into carotenoid accumulation and asterid genome evolution.</title>
        <authorList>
            <person name="Iorizzo M."/>
            <person name="Ellison S."/>
            <person name="Senalik D."/>
            <person name="Zeng P."/>
            <person name="Satapoomin P."/>
            <person name="Huang J."/>
            <person name="Bowman M."/>
            <person name="Iovene M."/>
            <person name="Sanseverino W."/>
            <person name="Cavagnaro P."/>
            <person name="Yildiz M."/>
            <person name="Macko-Podgorni A."/>
            <person name="Moranska E."/>
            <person name="Grzebelus E."/>
            <person name="Grzebelus D."/>
            <person name="Ashrafi H."/>
            <person name="Zheng Z."/>
            <person name="Cheng S."/>
            <person name="Spooner D."/>
            <person name="Van Deynze A."/>
            <person name="Simon P."/>
        </authorList>
    </citation>
    <scope>NUCLEOTIDE SEQUENCE [LARGE SCALE GENOMIC DNA]</scope>
    <source>
        <tissue evidence="9">Leaf</tissue>
    </source>
</reference>
<dbReference type="InterPro" id="IPR047192">
    <property type="entry name" value="Euk_RPA1_DBD_C"/>
</dbReference>
<evidence type="ECO:0000256" key="1">
    <source>
        <dbReference type="ARBA" id="ARBA00005690"/>
    </source>
</evidence>
<dbReference type="InterPro" id="IPR013955">
    <property type="entry name" value="Rep_factor-A_C"/>
</dbReference>
<evidence type="ECO:0000256" key="3">
    <source>
        <dbReference type="ARBA" id="ARBA00022771"/>
    </source>
</evidence>
<gene>
    <name evidence="9" type="ORF">DCAR_016052</name>
</gene>
<feature type="region of interest" description="Disordered" evidence="6">
    <location>
        <begin position="450"/>
        <end position="483"/>
    </location>
</feature>
<dbReference type="AlphaFoldDB" id="A0A164ZXT9"/>
<keyword evidence="4" id="KW-0862">Zinc</keyword>
<dbReference type="GO" id="GO:0003677">
    <property type="term" value="F:DNA binding"/>
    <property type="evidence" value="ECO:0007669"/>
    <property type="project" value="UniProtKB-KW"/>
</dbReference>
<feature type="domain" description="Replication protein A 70 kDa DNA-binding subunit B/D first OB fold" evidence="7">
    <location>
        <begin position="2"/>
        <end position="108"/>
    </location>
</feature>
<dbReference type="GO" id="GO:0008270">
    <property type="term" value="F:zinc ion binding"/>
    <property type="evidence" value="ECO:0007669"/>
    <property type="project" value="UniProtKB-KW"/>
</dbReference>
<dbReference type="PANTHER" id="PTHR47165:SF4">
    <property type="entry name" value="OS03G0429900 PROTEIN"/>
    <property type="match status" value="1"/>
</dbReference>
<evidence type="ECO:0000256" key="5">
    <source>
        <dbReference type="ARBA" id="ARBA00023125"/>
    </source>
</evidence>
<evidence type="ECO:0000259" key="7">
    <source>
        <dbReference type="Pfam" id="PF02721"/>
    </source>
</evidence>
<evidence type="ECO:0000313" key="9">
    <source>
        <dbReference type="EMBL" id="KZM96586.1"/>
    </source>
</evidence>
<sequence length="483" mass="54241">MFTQLCALDCSKTAWRIKVRVTRMWPSISNASTGSDGLKGYNLILLDDDDCHVHAFIYADSWKSLADKIDEGCVCVITNFYTKKATGSLKPVSSPILINISHSTTVEKVEEDDFMIPRHKFEFVDLGDLFGIATANTNIEYPEFSTDVIGVLEDYEGLAKIKTVHGDRNIVRFRLTDGRHSPRVTVWGPLAVATDTAYKACAARPFIIIMASVKMKTFLDYVQINTVPSTKIYLNLDNEVVSAMRQRLDEEGYVPSERTLSSTSSAAVIPPPIIETITLKQLSEKTKSEFLKSMFLCKVKVKNIEESENWWYDCCHRSNCNEEVSKVEGKFRCFKCHRNYPIPQKRYRIAVLAEDETEAFSMVLLDRAVKRIVGKTATKLIAERIDNQATLTDYPDELKAINGKDLSFKIELNENNILLKSAVYTVTNAFDSEITASSKSEATNSDVEVTGFINNKDGDDVQNDGTTPDTAKSSTKKIKMEIQ</sequence>
<proteinExistence type="inferred from homology"/>
<protein>
    <submittedName>
        <fullName evidence="9">Uncharacterized protein</fullName>
    </submittedName>
</protein>
<dbReference type="PANTHER" id="PTHR47165">
    <property type="entry name" value="OS03G0429900 PROTEIN"/>
    <property type="match status" value="1"/>
</dbReference>
<dbReference type="InterPro" id="IPR003871">
    <property type="entry name" value="RFA1B/D_OB_1st"/>
</dbReference>
<evidence type="ECO:0000256" key="2">
    <source>
        <dbReference type="ARBA" id="ARBA00022723"/>
    </source>
</evidence>
<dbReference type="CDD" id="cd04476">
    <property type="entry name" value="RPA1_DBD_C"/>
    <property type="match status" value="1"/>
</dbReference>
<dbReference type="STRING" id="79200.A0A164ZXT9"/>